<sequence>MARSSCSEAAMTPGKTAPPRLVPTLTEVVRPVPEPAPLPVELLAEAVPSPALDAVDEERLVNRVLADLQQQVELTLEFRLRETLTPALGRMADQLIRDTRVELASTLREVIGRAVAHELSRQKAR</sequence>
<dbReference type="STRING" id="413882.AAW51_3104"/>
<name>A0A0G3BTH7_9BURK</name>
<proteinExistence type="predicted"/>
<feature type="region of interest" description="Disordered" evidence="1">
    <location>
        <begin position="1"/>
        <end position="20"/>
    </location>
</feature>
<dbReference type="KEGG" id="pbh:AAW51_3104"/>
<gene>
    <name evidence="2" type="ORF">AAW51_3104</name>
</gene>
<dbReference type="EMBL" id="CP011371">
    <property type="protein sequence ID" value="AKJ29795.1"/>
    <property type="molecule type" value="Genomic_DNA"/>
</dbReference>
<dbReference type="Proteomes" id="UP000035352">
    <property type="component" value="Chromosome"/>
</dbReference>
<protein>
    <recommendedName>
        <fullName evidence="4">DUF2486 family protein</fullName>
    </recommendedName>
</protein>
<accession>A0A0G3BTH7</accession>
<evidence type="ECO:0008006" key="4">
    <source>
        <dbReference type="Google" id="ProtNLM"/>
    </source>
</evidence>
<dbReference type="AlphaFoldDB" id="A0A0G3BTH7"/>
<reference evidence="2 3" key="1">
    <citation type="submission" date="2015-05" db="EMBL/GenBank/DDBJ databases">
        <authorList>
            <person name="Tang B."/>
            <person name="Yu Y."/>
        </authorList>
    </citation>
    <scope>NUCLEOTIDE SEQUENCE [LARGE SCALE GENOMIC DNA]</scope>
    <source>
        <strain evidence="2 3">DSM 7029</strain>
    </source>
</reference>
<evidence type="ECO:0000313" key="2">
    <source>
        <dbReference type="EMBL" id="AKJ29795.1"/>
    </source>
</evidence>
<evidence type="ECO:0000313" key="3">
    <source>
        <dbReference type="Proteomes" id="UP000035352"/>
    </source>
</evidence>
<organism evidence="2 3">
    <name type="scientific">Caldimonas brevitalea</name>
    <dbReference type="NCBI Taxonomy" id="413882"/>
    <lineage>
        <taxon>Bacteria</taxon>
        <taxon>Pseudomonadati</taxon>
        <taxon>Pseudomonadota</taxon>
        <taxon>Betaproteobacteria</taxon>
        <taxon>Burkholderiales</taxon>
        <taxon>Sphaerotilaceae</taxon>
        <taxon>Caldimonas</taxon>
    </lineage>
</organism>
<keyword evidence="3" id="KW-1185">Reference proteome</keyword>
<evidence type="ECO:0000256" key="1">
    <source>
        <dbReference type="SAM" id="MobiDB-lite"/>
    </source>
</evidence>